<comment type="caution">
    <text evidence="1">The sequence shown here is derived from an EMBL/GenBank/DDBJ whole genome shotgun (WGS) entry which is preliminary data.</text>
</comment>
<evidence type="ECO:0000313" key="2">
    <source>
        <dbReference type="Proteomes" id="UP000523079"/>
    </source>
</evidence>
<reference evidence="1 2" key="1">
    <citation type="submission" date="2020-07" db="EMBL/GenBank/DDBJ databases">
        <title>Sequencing the genomes of 1000 actinobacteria strains.</title>
        <authorList>
            <person name="Klenk H.-P."/>
        </authorList>
    </citation>
    <scope>NUCLEOTIDE SEQUENCE [LARGE SCALE GENOMIC DNA]</scope>
    <source>
        <strain evidence="1 2">DSM 100723</strain>
    </source>
</reference>
<dbReference type="Proteomes" id="UP000523079">
    <property type="component" value="Unassembled WGS sequence"/>
</dbReference>
<dbReference type="EMBL" id="JACGWT010000001">
    <property type="protein sequence ID" value="MBA8792673.1"/>
    <property type="molecule type" value="Genomic_DNA"/>
</dbReference>
<proteinExistence type="predicted"/>
<dbReference type="RefSeq" id="WP_182558293.1">
    <property type="nucleotide sequence ID" value="NZ_JACGWT010000001.1"/>
</dbReference>
<dbReference type="Pfam" id="PF13692">
    <property type="entry name" value="Glyco_trans_1_4"/>
    <property type="match status" value="1"/>
</dbReference>
<name>A0A7W3P4A8_9ACTN</name>
<dbReference type="AlphaFoldDB" id="A0A7W3P4A8"/>
<protein>
    <submittedName>
        <fullName evidence="1">Glycosyltransferase involved in cell wall biosynthesis</fullName>
    </submittedName>
</protein>
<dbReference type="SUPFAM" id="SSF53756">
    <property type="entry name" value="UDP-Glycosyltransferase/glycogen phosphorylase"/>
    <property type="match status" value="1"/>
</dbReference>
<sequence length="384" mass="40950">MPPATLRHPRARSYTVLRTAHLERARDFRPASILYGRRRYDFDPSLAEGLDLHPTSPPAVLTALLRNPRVTAVEVNEPLQLDALPRSLAVVAAARLRKLRGRPLQVVSYAIENRDPFDRAARAQLVRGAGAVTAAKRRVKLAGQLAGAQLLAASLDRLAFGTPGAESLYRRRLGPALRGVAQRTLPALPAPCTCPPRDRDADRVLFVGALHSRKGITQLLAAWPGVLAARPSARLLVLGAGDLLPEVRDAAARPAVAGSVEVVVDPPRAEIHAAQRSASVAVLLSQRSPRWREQVGLPVVEGLAHGCAVVASTETGLADWLAGHGHRVLDPDCGPELLAQAVVAALTEGRSAGDVLGDLPAVDGRRTADEWLLPDEPAEHRADA</sequence>
<dbReference type="GO" id="GO:0016757">
    <property type="term" value="F:glycosyltransferase activity"/>
    <property type="evidence" value="ECO:0007669"/>
    <property type="project" value="TreeGrafter"/>
</dbReference>
<keyword evidence="2" id="KW-1185">Reference proteome</keyword>
<dbReference type="Gene3D" id="3.40.50.2000">
    <property type="entry name" value="Glycogen Phosphorylase B"/>
    <property type="match status" value="1"/>
</dbReference>
<dbReference type="PANTHER" id="PTHR12526:SF638">
    <property type="entry name" value="SPORE COAT PROTEIN SA"/>
    <property type="match status" value="1"/>
</dbReference>
<organism evidence="1 2">
    <name type="scientific">Microlunatus kandeliicorticis</name>
    <dbReference type="NCBI Taxonomy" id="1759536"/>
    <lineage>
        <taxon>Bacteria</taxon>
        <taxon>Bacillati</taxon>
        <taxon>Actinomycetota</taxon>
        <taxon>Actinomycetes</taxon>
        <taxon>Propionibacteriales</taxon>
        <taxon>Propionibacteriaceae</taxon>
        <taxon>Microlunatus</taxon>
    </lineage>
</organism>
<keyword evidence="1" id="KW-0808">Transferase</keyword>
<evidence type="ECO:0000313" key="1">
    <source>
        <dbReference type="EMBL" id="MBA8792673.1"/>
    </source>
</evidence>
<dbReference type="PANTHER" id="PTHR12526">
    <property type="entry name" value="GLYCOSYLTRANSFERASE"/>
    <property type="match status" value="1"/>
</dbReference>
<gene>
    <name evidence="1" type="ORF">FHX74_000267</name>
</gene>
<accession>A0A7W3P4A8</accession>